<evidence type="ECO:0000313" key="1">
    <source>
        <dbReference type="EMBL" id="SFP09882.1"/>
    </source>
</evidence>
<protein>
    <submittedName>
        <fullName evidence="1">Uncharacterized protein</fullName>
    </submittedName>
</protein>
<name>A0A1I5MJX3_9BACT</name>
<dbReference type="STRING" id="223786.SAMN05216234_10640"/>
<dbReference type="RefSeq" id="WP_092911237.1">
    <property type="nucleotide sequence ID" value="NZ_FOXB01000006.1"/>
</dbReference>
<reference evidence="1 2" key="1">
    <citation type="submission" date="2016-10" db="EMBL/GenBank/DDBJ databases">
        <authorList>
            <person name="de Groot N.N."/>
        </authorList>
    </citation>
    <scope>NUCLEOTIDE SEQUENCE [LARGE SCALE GENOMIC DNA]</scope>
    <source>
        <strain evidence="1 2">EP1-55-1</strain>
    </source>
</reference>
<proteinExistence type="predicted"/>
<dbReference type="AlphaFoldDB" id="A0A1I5MJX3"/>
<accession>A0A1I5MJX3</accession>
<dbReference type="EMBL" id="FOXB01000006">
    <property type="protein sequence ID" value="SFP09882.1"/>
    <property type="molecule type" value="Genomic_DNA"/>
</dbReference>
<keyword evidence="2" id="KW-1185">Reference proteome</keyword>
<gene>
    <name evidence="1" type="ORF">SAMN05216234_10640</name>
</gene>
<dbReference type="OrthoDB" id="5339798at2"/>
<dbReference type="Proteomes" id="UP000199227">
    <property type="component" value="Unassembled WGS sequence"/>
</dbReference>
<organism evidence="1 2">
    <name type="scientific">Hydrogenimonas thermophila</name>
    <dbReference type="NCBI Taxonomy" id="223786"/>
    <lineage>
        <taxon>Bacteria</taxon>
        <taxon>Pseudomonadati</taxon>
        <taxon>Campylobacterota</taxon>
        <taxon>Epsilonproteobacteria</taxon>
        <taxon>Campylobacterales</taxon>
        <taxon>Hydrogenimonadaceae</taxon>
        <taxon>Hydrogenimonas</taxon>
    </lineage>
</organism>
<sequence length="112" mass="13097">MIKTILEPLRQNGFIFKRFEPFSLQVIGSRKRIGVYHGIDTKNRYFLLFVVNRKSRVLQKDVKEWLDIKQRIEHYCGYAIMINIALINAPLCSKAKAILVQEGWKVINNASM</sequence>
<evidence type="ECO:0000313" key="2">
    <source>
        <dbReference type="Proteomes" id="UP000199227"/>
    </source>
</evidence>